<dbReference type="RefSeq" id="WP_253889494.1">
    <property type="nucleotide sequence ID" value="NZ_BAAAVB010000008.1"/>
</dbReference>
<evidence type="ECO:0000313" key="1">
    <source>
        <dbReference type="EMBL" id="MCP2272569.1"/>
    </source>
</evidence>
<accession>A0ABT1IJ39</accession>
<dbReference type="Gene3D" id="3.40.50.150">
    <property type="entry name" value="Vaccinia Virus protein VP39"/>
    <property type="match status" value="1"/>
</dbReference>
<dbReference type="InterPro" id="IPR029063">
    <property type="entry name" value="SAM-dependent_MTases_sf"/>
</dbReference>
<comment type="caution">
    <text evidence="1">The sequence shown here is derived from an EMBL/GenBank/DDBJ whole genome shotgun (WGS) entry which is preliminary data.</text>
</comment>
<organism evidence="1 2">
    <name type="scientific">Actinokineospora diospyrosa</name>
    <dbReference type="NCBI Taxonomy" id="103728"/>
    <lineage>
        <taxon>Bacteria</taxon>
        <taxon>Bacillati</taxon>
        <taxon>Actinomycetota</taxon>
        <taxon>Actinomycetes</taxon>
        <taxon>Pseudonocardiales</taxon>
        <taxon>Pseudonocardiaceae</taxon>
        <taxon>Actinokineospora</taxon>
    </lineage>
</organism>
<dbReference type="EMBL" id="JAMTCO010000013">
    <property type="protein sequence ID" value="MCP2272569.1"/>
    <property type="molecule type" value="Genomic_DNA"/>
</dbReference>
<dbReference type="Proteomes" id="UP001205185">
    <property type="component" value="Unassembled WGS sequence"/>
</dbReference>
<evidence type="ECO:0000313" key="2">
    <source>
        <dbReference type="Proteomes" id="UP001205185"/>
    </source>
</evidence>
<reference evidence="1 2" key="1">
    <citation type="submission" date="2022-06" db="EMBL/GenBank/DDBJ databases">
        <title>Genomic Encyclopedia of Archaeal and Bacterial Type Strains, Phase II (KMG-II): from individual species to whole genera.</title>
        <authorList>
            <person name="Goeker M."/>
        </authorList>
    </citation>
    <scope>NUCLEOTIDE SEQUENCE [LARGE SCALE GENOMIC DNA]</scope>
    <source>
        <strain evidence="1 2">DSM 44255</strain>
    </source>
</reference>
<proteinExistence type="predicted"/>
<name>A0ABT1IJ39_9PSEU</name>
<protein>
    <submittedName>
        <fullName evidence="1">Macrocin-O-methyltransferase (TylF)</fullName>
    </submittedName>
</protein>
<dbReference type="PANTHER" id="PTHR40036:SF1">
    <property type="entry name" value="MACROCIN O-METHYLTRANSFERASE"/>
    <property type="match status" value="1"/>
</dbReference>
<dbReference type="InterPro" id="IPR008884">
    <property type="entry name" value="TylF_MeTrfase"/>
</dbReference>
<gene>
    <name evidence="1" type="ORF">LV75_005095</name>
</gene>
<dbReference type="PANTHER" id="PTHR40036">
    <property type="entry name" value="MACROCIN O-METHYLTRANSFERASE"/>
    <property type="match status" value="1"/>
</dbReference>
<keyword evidence="2" id="KW-1185">Reference proteome</keyword>
<sequence length="259" mass="29216">MTSSPTTQAVPQVRTAAQVTNATYQDLDRANKVYGDVFRATFEYVYGSHIPGDVAEFGCWEGFSSLLLADLITEFDAQTDFYTAFFPRRIHVYDSFEGFPKSVNPVDSISYEVADSGYWREAEDASPPGTEEMLREEFGRRFGDNGWTVVRGMFTETLASDPLPGEVAIANLDCDLYSSSVEVLDHLLGRKLMPDGAVLLLDDYNCNRANPRFGMRRAMRECFARTDGFYEYSEFLRYGWHGRAFFVHRLGDSPNPDGA</sequence>
<dbReference type="Pfam" id="PF05711">
    <property type="entry name" value="TylF"/>
    <property type="match status" value="1"/>
</dbReference>